<sequence>MLIFRHKYIDTLATVRTNYPGYMSCNIFQESELKVMAKLRRLLVICVICLIGVDASCTYGSRTYKEGERVPSKDVCLICTCSNGKIVCDRMYCLMCVGYTPPGQCCPICGSIAE</sequence>
<dbReference type="Pfam" id="PF00093">
    <property type="entry name" value="VWC"/>
    <property type="match status" value="1"/>
</dbReference>
<organism evidence="2 3">
    <name type="scientific">Dreissena polymorpha</name>
    <name type="common">Zebra mussel</name>
    <name type="synonym">Mytilus polymorpha</name>
    <dbReference type="NCBI Taxonomy" id="45954"/>
    <lineage>
        <taxon>Eukaryota</taxon>
        <taxon>Metazoa</taxon>
        <taxon>Spiralia</taxon>
        <taxon>Lophotrochozoa</taxon>
        <taxon>Mollusca</taxon>
        <taxon>Bivalvia</taxon>
        <taxon>Autobranchia</taxon>
        <taxon>Heteroconchia</taxon>
        <taxon>Euheterodonta</taxon>
        <taxon>Imparidentia</taxon>
        <taxon>Neoheterodontei</taxon>
        <taxon>Myida</taxon>
        <taxon>Dreissenoidea</taxon>
        <taxon>Dreissenidae</taxon>
        <taxon>Dreissena</taxon>
    </lineage>
</organism>
<dbReference type="AlphaFoldDB" id="A0A9D4D829"/>
<evidence type="ECO:0000313" key="2">
    <source>
        <dbReference type="EMBL" id="KAH3738948.1"/>
    </source>
</evidence>
<comment type="caution">
    <text evidence="2">The sequence shown here is derived from an EMBL/GenBank/DDBJ whole genome shotgun (WGS) entry which is preliminary data.</text>
</comment>
<evidence type="ECO:0000313" key="3">
    <source>
        <dbReference type="Proteomes" id="UP000828390"/>
    </source>
</evidence>
<gene>
    <name evidence="2" type="ORF">DPMN_045592</name>
</gene>
<accession>A0A9D4D829</accession>
<proteinExistence type="predicted"/>
<dbReference type="InterPro" id="IPR001007">
    <property type="entry name" value="VWF_dom"/>
</dbReference>
<reference evidence="2" key="2">
    <citation type="submission" date="2020-11" db="EMBL/GenBank/DDBJ databases">
        <authorList>
            <person name="McCartney M.A."/>
            <person name="Auch B."/>
            <person name="Kono T."/>
            <person name="Mallez S."/>
            <person name="Becker A."/>
            <person name="Gohl D.M."/>
            <person name="Silverstein K.A.T."/>
            <person name="Koren S."/>
            <person name="Bechman K.B."/>
            <person name="Herman A."/>
            <person name="Abrahante J.E."/>
            <person name="Garbe J."/>
        </authorList>
    </citation>
    <scope>NUCLEOTIDE SEQUENCE</scope>
    <source>
        <strain evidence="2">Duluth1</strain>
        <tissue evidence="2">Whole animal</tissue>
    </source>
</reference>
<feature type="domain" description="VWFC" evidence="1">
    <location>
        <begin position="55"/>
        <end position="110"/>
    </location>
</feature>
<name>A0A9D4D829_DREPO</name>
<protein>
    <recommendedName>
        <fullName evidence="1">VWFC domain-containing protein</fullName>
    </recommendedName>
</protein>
<evidence type="ECO:0000259" key="1">
    <source>
        <dbReference type="PROSITE" id="PS50184"/>
    </source>
</evidence>
<dbReference type="Proteomes" id="UP000828390">
    <property type="component" value="Unassembled WGS sequence"/>
</dbReference>
<dbReference type="SUPFAM" id="SSF57603">
    <property type="entry name" value="FnI-like domain"/>
    <property type="match status" value="1"/>
</dbReference>
<keyword evidence="3" id="KW-1185">Reference proteome</keyword>
<dbReference type="PROSITE" id="PS50184">
    <property type="entry name" value="VWFC_2"/>
    <property type="match status" value="1"/>
</dbReference>
<dbReference type="Gene3D" id="2.10.70.10">
    <property type="entry name" value="Complement Module, domain 1"/>
    <property type="match status" value="1"/>
</dbReference>
<reference evidence="2" key="1">
    <citation type="journal article" date="2019" name="bioRxiv">
        <title>The Genome of the Zebra Mussel, Dreissena polymorpha: A Resource for Invasive Species Research.</title>
        <authorList>
            <person name="McCartney M.A."/>
            <person name="Auch B."/>
            <person name="Kono T."/>
            <person name="Mallez S."/>
            <person name="Zhang Y."/>
            <person name="Obille A."/>
            <person name="Becker A."/>
            <person name="Abrahante J.E."/>
            <person name="Garbe J."/>
            <person name="Badalamenti J.P."/>
            <person name="Herman A."/>
            <person name="Mangelson H."/>
            <person name="Liachko I."/>
            <person name="Sullivan S."/>
            <person name="Sone E.D."/>
            <person name="Koren S."/>
            <person name="Silverstein K.A.T."/>
            <person name="Beckman K.B."/>
            <person name="Gohl D.M."/>
        </authorList>
    </citation>
    <scope>NUCLEOTIDE SEQUENCE</scope>
    <source>
        <strain evidence="2">Duluth1</strain>
        <tissue evidence="2">Whole animal</tissue>
    </source>
</reference>
<dbReference type="EMBL" id="JAIWYP010000011">
    <property type="protein sequence ID" value="KAH3738948.1"/>
    <property type="molecule type" value="Genomic_DNA"/>
</dbReference>